<name>A0A6L3ZJR8_9FLAO</name>
<dbReference type="InterPro" id="IPR048502">
    <property type="entry name" value="NamZ_N"/>
</dbReference>
<dbReference type="EMBL" id="WBVQ01000001">
    <property type="protein sequence ID" value="KAB2818067.1"/>
    <property type="molecule type" value="Genomic_DNA"/>
</dbReference>
<dbReference type="GO" id="GO:0033922">
    <property type="term" value="F:peptidoglycan beta-N-acetylmuramidase activity"/>
    <property type="evidence" value="ECO:0007669"/>
    <property type="project" value="InterPro"/>
</dbReference>
<dbReference type="Pfam" id="PF20732">
    <property type="entry name" value="NamZ_C"/>
    <property type="match status" value="1"/>
</dbReference>
<accession>A0A6L3ZJR8</accession>
<protein>
    <submittedName>
        <fullName evidence="3">DUF1343 domain-containing protein</fullName>
    </submittedName>
</protein>
<dbReference type="AlphaFoldDB" id="A0A6L3ZJR8"/>
<sequence length="427" mass="47228">MDTVITGPVTALPAFSERTNLLATNHSQRMNLNFDAKDIQMRTLATIVFTTIFCFLGFAQQEPTPAADIPGAWLGQVRNKTVAVVANPTSMSKDMHLVDRLVANGVTVKRVFAPEHGFRGDHAAGEHVSSDVDSKTGIPIVSLYGNHKKPTLEEVVDVDLVIFDIQDVGVRFYTYISTMTYVMEACAEAGVTFLVLDRPNPNGNFVDGPVLKSEFSSFVGLHPVPIAHGMTVGEYAKMVKGEGWIENAEKLSLLVSPCLFYEHDDTYSLPITPSPNLPNDASIALYPSLCLFEGTPVSIGRGTDEPFQWIGAPWFPDQSESFTPKSVPAAPHPKFENEVCYGVNVQSFGSNYLRSHGGIYLFWLIEAYNNYDQSEGPFFTPFFSKLAGTDELQKQIEAGMTEEQIRASWQPDLDAFRAIRSKYLLYN</sequence>
<dbReference type="Proteomes" id="UP000484164">
    <property type="component" value="Unassembled WGS sequence"/>
</dbReference>
<dbReference type="Gene3D" id="3.40.50.12170">
    <property type="entry name" value="Uncharacterised protein PF07075, DUF1343"/>
    <property type="match status" value="1"/>
</dbReference>
<reference evidence="3 4" key="1">
    <citation type="submission" date="2019-10" db="EMBL/GenBank/DDBJ databases">
        <title>Genome sequence of Phaeocystidibacter marisrubri JCM30614 (type strain).</title>
        <authorList>
            <person name="Bowman J.P."/>
        </authorList>
    </citation>
    <scope>NUCLEOTIDE SEQUENCE [LARGE SCALE GENOMIC DNA]</scope>
    <source>
        <strain evidence="3 4">JCM 30614</strain>
    </source>
</reference>
<proteinExistence type="predicted"/>
<evidence type="ECO:0000259" key="1">
    <source>
        <dbReference type="Pfam" id="PF07075"/>
    </source>
</evidence>
<evidence type="ECO:0000313" key="3">
    <source>
        <dbReference type="EMBL" id="KAB2818067.1"/>
    </source>
</evidence>
<dbReference type="PANTHER" id="PTHR42915">
    <property type="entry name" value="HYPOTHETICAL 460 KDA PROTEIN IN FEUA-SIGW INTERGENIC REGION [PRECURSOR]"/>
    <property type="match status" value="1"/>
</dbReference>
<feature type="domain" description="Peptidoglycan beta-N-acetylmuramidase NamZ C-terminal" evidence="2">
    <location>
        <begin position="285"/>
        <end position="426"/>
    </location>
</feature>
<dbReference type="OrthoDB" id="9801061at2"/>
<dbReference type="InterPro" id="IPR008302">
    <property type="entry name" value="NamZ"/>
</dbReference>
<feature type="domain" description="Peptidoglycan beta-N-acetylmuramidase NamZ N-terminal" evidence="1">
    <location>
        <begin position="82"/>
        <end position="279"/>
    </location>
</feature>
<gene>
    <name evidence="3" type="ORF">F8C82_06610</name>
</gene>
<dbReference type="PIRSF" id="PIRSF016719">
    <property type="entry name" value="UCP016719"/>
    <property type="match status" value="1"/>
</dbReference>
<dbReference type="InterPro" id="IPR048503">
    <property type="entry name" value="NamZ_C"/>
</dbReference>
<dbReference type="Pfam" id="PF07075">
    <property type="entry name" value="NamZ_N"/>
    <property type="match status" value="1"/>
</dbReference>
<keyword evidence="4" id="KW-1185">Reference proteome</keyword>
<comment type="caution">
    <text evidence="3">The sequence shown here is derived from an EMBL/GenBank/DDBJ whole genome shotgun (WGS) entry which is preliminary data.</text>
</comment>
<organism evidence="3 4">
    <name type="scientific">Phaeocystidibacter marisrubri</name>
    <dbReference type="NCBI Taxonomy" id="1577780"/>
    <lineage>
        <taxon>Bacteria</taxon>
        <taxon>Pseudomonadati</taxon>
        <taxon>Bacteroidota</taxon>
        <taxon>Flavobacteriia</taxon>
        <taxon>Flavobacteriales</taxon>
        <taxon>Phaeocystidibacteraceae</taxon>
        <taxon>Phaeocystidibacter</taxon>
    </lineage>
</organism>
<evidence type="ECO:0000259" key="2">
    <source>
        <dbReference type="Pfam" id="PF20732"/>
    </source>
</evidence>
<dbReference type="PANTHER" id="PTHR42915:SF1">
    <property type="entry name" value="PEPTIDOGLYCAN BETA-N-ACETYLMURAMIDASE NAMZ"/>
    <property type="match status" value="1"/>
</dbReference>
<dbReference type="Gene3D" id="3.90.1150.140">
    <property type="match status" value="1"/>
</dbReference>
<evidence type="ECO:0000313" key="4">
    <source>
        <dbReference type="Proteomes" id="UP000484164"/>
    </source>
</evidence>